<name>A0A848GVY1_9BURK</name>
<dbReference type="PANTHER" id="PTHR42928">
    <property type="entry name" value="TRICARBOXYLATE-BINDING PROTEIN"/>
    <property type="match status" value="1"/>
</dbReference>
<feature type="signal peptide" evidence="2">
    <location>
        <begin position="1"/>
        <end position="29"/>
    </location>
</feature>
<evidence type="ECO:0000313" key="3">
    <source>
        <dbReference type="EMBL" id="NML42806.1"/>
    </source>
</evidence>
<dbReference type="Pfam" id="PF03401">
    <property type="entry name" value="TctC"/>
    <property type="match status" value="1"/>
</dbReference>
<dbReference type="InterPro" id="IPR042100">
    <property type="entry name" value="Bug_dom1"/>
</dbReference>
<dbReference type="RefSeq" id="WP_169417058.1">
    <property type="nucleotide sequence ID" value="NZ_JABBFX010000001.1"/>
</dbReference>
<proteinExistence type="inferred from homology"/>
<dbReference type="Gene3D" id="3.40.190.150">
    <property type="entry name" value="Bordetella uptake gene, domain 1"/>
    <property type="match status" value="1"/>
</dbReference>
<gene>
    <name evidence="3" type="ORF">HHL11_03515</name>
</gene>
<dbReference type="SUPFAM" id="SSF53850">
    <property type="entry name" value="Periplasmic binding protein-like II"/>
    <property type="match status" value="1"/>
</dbReference>
<dbReference type="PIRSF" id="PIRSF017082">
    <property type="entry name" value="YflP"/>
    <property type="match status" value="1"/>
</dbReference>
<dbReference type="PANTHER" id="PTHR42928:SF5">
    <property type="entry name" value="BLR1237 PROTEIN"/>
    <property type="match status" value="1"/>
</dbReference>
<organism evidence="3 4">
    <name type="scientific">Ramlibacter agri</name>
    <dbReference type="NCBI Taxonomy" id="2728837"/>
    <lineage>
        <taxon>Bacteria</taxon>
        <taxon>Pseudomonadati</taxon>
        <taxon>Pseudomonadota</taxon>
        <taxon>Betaproteobacteria</taxon>
        <taxon>Burkholderiales</taxon>
        <taxon>Comamonadaceae</taxon>
        <taxon>Ramlibacter</taxon>
    </lineage>
</organism>
<keyword evidence="4" id="KW-1185">Reference proteome</keyword>
<dbReference type="CDD" id="cd07012">
    <property type="entry name" value="PBP2_Bug_TTT"/>
    <property type="match status" value="1"/>
</dbReference>
<sequence length="332" mass="35658">MSARNHAGRKALLACGLLMTLLLPPQALADPYPARAVTVTVGYGAGDNMDLLVRMLAERAAKKLGQPIVVANKPGAAGAVELTTLAHEKPDGYQIGAVLDTALARLPVQHKLAYKLQDFEPVLQFSSGSAGIVVQASAPWKTLPDLIRYAKAHPGAVTYATTGPGSTMDVAFQFMKDKAGVDWIHVPYSTARQGLTAVLGGHVTAAVGTTQWVNEVRTGKLRLLAVLGEHRMKAFPEAPTIRELGYDFAADNASVLVAPRGTPRDILARLNDAFRQAMEDPEYLRLATSIQAEKVYRSGDELKPYLAQVQSDFAKTIADLRIPTDFTSAKSD</sequence>
<feature type="chain" id="PRO_5032609294" evidence="2">
    <location>
        <begin position="30"/>
        <end position="332"/>
    </location>
</feature>
<dbReference type="AlphaFoldDB" id="A0A848GVY1"/>
<dbReference type="InterPro" id="IPR005064">
    <property type="entry name" value="BUG"/>
</dbReference>
<comment type="caution">
    <text evidence="3">The sequence shown here is derived from an EMBL/GenBank/DDBJ whole genome shotgun (WGS) entry which is preliminary data.</text>
</comment>
<evidence type="ECO:0000256" key="2">
    <source>
        <dbReference type="SAM" id="SignalP"/>
    </source>
</evidence>
<keyword evidence="2" id="KW-0732">Signal</keyword>
<protein>
    <submittedName>
        <fullName evidence="3">Tripartite tricarboxylate transporter substrate binding protein</fullName>
    </submittedName>
</protein>
<dbReference type="Gene3D" id="3.40.190.10">
    <property type="entry name" value="Periplasmic binding protein-like II"/>
    <property type="match status" value="1"/>
</dbReference>
<dbReference type="EMBL" id="JABBFX010000001">
    <property type="protein sequence ID" value="NML42806.1"/>
    <property type="molecule type" value="Genomic_DNA"/>
</dbReference>
<evidence type="ECO:0000256" key="1">
    <source>
        <dbReference type="ARBA" id="ARBA00006987"/>
    </source>
</evidence>
<accession>A0A848GVY1</accession>
<comment type="similarity">
    <text evidence="1">Belongs to the UPF0065 (bug) family.</text>
</comment>
<dbReference type="Proteomes" id="UP000541185">
    <property type="component" value="Unassembled WGS sequence"/>
</dbReference>
<evidence type="ECO:0000313" key="4">
    <source>
        <dbReference type="Proteomes" id="UP000541185"/>
    </source>
</evidence>
<reference evidence="3 4" key="1">
    <citation type="submission" date="2020-04" db="EMBL/GenBank/DDBJ databases">
        <title>Ramlibacter sp. G-1-2-2 isolated from soil.</title>
        <authorList>
            <person name="Dahal R.H."/>
        </authorList>
    </citation>
    <scope>NUCLEOTIDE SEQUENCE [LARGE SCALE GENOMIC DNA]</scope>
    <source>
        <strain evidence="3 4">G-1-2-2</strain>
    </source>
</reference>